<dbReference type="PANTHER" id="PTHR30121:SF6">
    <property type="entry name" value="SLR6007 PROTEIN"/>
    <property type="match status" value="1"/>
</dbReference>
<dbReference type="InterPro" id="IPR027417">
    <property type="entry name" value="P-loop_NTPase"/>
</dbReference>
<dbReference type="GO" id="GO:0005524">
    <property type="term" value="F:ATP binding"/>
    <property type="evidence" value="ECO:0007669"/>
    <property type="project" value="UniProtKB-KW"/>
</dbReference>
<keyword evidence="3" id="KW-0067">ATP-binding</keyword>
<dbReference type="PANTHER" id="PTHR30121">
    <property type="entry name" value="UNCHARACTERIZED PROTEIN YJGR-RELATED"/>
    <property type="match status" value="1"/>
</dbReference>
<evidence type="ECO:0000313" key="3">
    <source>
        <dbReference type="EMBL" id="OZS78894.1"/>
    </source>
</evidence>
<dbReference type="Proteomes" id="UP000217065">
    <property type="component" value="Unassembled WGS sequence"/>
</dbReference>
<protein>
    <submittedName>
        <fullName evidence="3">ATP-binding protein</fullName>
    </submittedName>
</protein>
<comment type="caution">
    <text evidence="3">The sequence shown here is derived from an EMBL/GenBank/DDBJ whole genome shotgun (WGS) entry which is preliminary data.</text>
</comment>
<dbReference type="Pfam" id="PF05872">
    <property type="entry name" value="HerA_C"/>
    <property type="match status" value="1"/>
</dbReference>
<gene>
    <name evidence="3" type="ORF">CF394_03615</name>
</gene>
<dbReference type="InterPro" id="IPR051162">
    <property type="entry name" value="T4SS_component"/>
</dbReference>
<name>A0A264W5P5_9BACL</name>
<evidence type="ECO:0000256" key="1">
    <source>
        <dbReference type="SAM" id="MobiDB-lite"/>
    </source>
</evidence>
<dbReference type="SUPFAM" id="SSF52540">
    <property type="entry name" value="P-loop containing nucleoside triphosphate hydrolases"/>
    <property type="match status" value="1"/>
</dbReference>
<organism evidence="3 4">
    <name type="scientific">Tetzosporium hominis</name>
    <dbReference type="NCBI Taxonomy" id="2020506"/>
    <lineage>
        <taxon>Bacteria</taxon>
        <taxon>Bacillati</taxon>
        <taxon>Bacillota</taxon>
        <taxon>Bacilli</taxon>
        <taxon>Bacillales</taxon>
        <taxon>Caryophanaceae</taxon>
        <taxon>Tetzosporium</taxon>
    </lineage>
</organism>
<feature type="region of interest" description="Disordered" evidence="1">
    <location>
        <begin position="426"/>
        <end position="448"/>
    </location>
</feature>
<dbReference type="OrthoDB" id="9758751at2"/>
<dbReference type="AlphaFoldDB" id="A0A264W5P5"/>
<evidence type="ECO:0000313" key="4">
    <source>
        <dbReference type="Proteomes" id="UP000217065"/>
    </source>
</evidence>
<sequence length="481" mass="52933">MELTIAKNDHPIVLHTAMANRHGLIAGATGTGKTVTLKVVAEAFSKAGVPVFLSDIKGDLGSAAEPGVMNDKIQERLDSMQLTDFKFRSFPTTFWDIYGQQGLPIRASLSEMGPLLLSRLLDLNETQSSILHIVFQIADEQGLLLIDLKDLKEMLHHVSSELRTYTVSHGHMTKQSIGAIQRSITSLEAQGADRFFGEPSLNLNDLMTLDEEGFGTINVLTATELIGQPKTYTTFLLWLLSELFEELPEVGDLEKPKLVFFFDEAHLLFDDAPKALLEQVEKVVRLIRSKGVGIYFITQNPIDLPETVLGQLGNRIQHALRAYTPRDQKAVKAAAETFRINPDLDVETAITELKTGEALISLLDAEGRPSIVERALILPPESKIGVVDAALRQQLIQASPLASHYNKVVDRESAYEVLKERIEKTALTPPAEVPKSKPAPKSAPRKKASAFEKAATSLLNTVGRQLGRELVRGLLGGLKKR</sequence>
<dbReference type="InterPro" id="IPR033186">
    <property type="entry name" value="HerA_C"/>
</dbReference>
<evidence type="ECO:0000259" key="2">
    <source>
        <dbReference type="Pfam" id="PF05872"/>
    </source>
</evidence>
<feature type="domain" description="Helicase HerA-like C-terminal" evidence="2">
    <location>
        <begin position="6"/>
        <end position="480"/>
    </location>
</feature>
<dbReference type="Gene3D" id="3.40.50.300">
    <property type="entry name" value="P-loop containing nucleotide triphosphate hydrolases"/>
    <property type="match status" value="2"/>
</dbReference>
<reference evidence="3 4" key="1">
    <citation type="submission" date="2017-07" db="EMBL/GenBank/DDBJ databases">
        <title>Tetzosporium hominis gen.nov. sp.nov.</title>
        <authorList>
            <person name="Tetz G."/>
            <person name="Tetz V."/>
        </authorList>
    </citation>
    <scope>NUCLEOTIDE SEQUENCE [LARGE SCALE GENOMIC DNA]</scope>
    <source>
        <strain evidence="3 4">VT-49</strain>
    </source>
</reference>
<dbReference type="EMBL" id="NOKQ01000180">
    <property type="protein sequence ID" value="OZS78894.1"/>
    <property type="molecule type" value="Genomic_DNA"/>
</dbReference>
<accession>A0A264W5P5</accession>
<proteinExistence type="predicted"/>
<keyword evidence="3" id="KW-0547">Nucleotide-binding</keyword>
<keyword evidence="4" id="KW-1185">Reference proteome</keyword>
<dbReference type="RefSeq" id="WP_094941877.1">
    <property type="nucleotide sequence ID" value="NZ_NOKQ01000180.1"/>
</dbReference>